<evidence type="ECO:0000313" key="1">
    <source>
        <dbReference type="EMBL" id="GKX54339.1"/>
    </source>
</evidence>
<accession>A0AAV5MY49</accession>
<comment type="caution">
    <text evidence="1">The sequence shown here is derived from an EMBL/GenBank/DDBJ whole genome shotgun (WGS) entry which is preliminary data.</text>
</comment>
<name>A0AAV5MY49_9GAMM</name>
<protein>
    <submittedName>
        <fullName evidence="1">Uncharacterized protein</fullName>
    </submittedName>
</protein>
<dbReference type="Pfam" id="PF19268">
    <property type="entry name" value="CIS_TMP"/>
    <property type="match status" value="1"/>
</dbReference>
<proteinExistence type="predicted"/>
<sequence>MTQHDSFSRLSLKYGCENIIREVVGDNDVDINIGAINICLDDFSYGTFEFQFRSRFIETFRKQLTERYFEQGNIKRNKVSQTTLSNSEQVFSRYLHSGCWPYADKWQLDPASWLAEQLMTAQETWYPFVMSACLQVLPRYRLSLLFEQNYVLRHCYAWPKSEANMLLYALRYFQRHPHLQANYLLGPVEKLPLFDCAQAETKQLLTPLLVGGPSISATASSALSLWISALLQQKAVRKLADWVHSDKAGDLTQLSSQNK</sequence>
<gene>
    <name evidence="1" type="ORF">SOASR030_04510</name>
</gene>
<reference evidence="1" key="1">
    <citation type="submission" date="2022-06" db="EMBL/GenBank/DDBJ databases">
        <title>Draft genome sequences of Leminorella grimontii str. JCM5902.</title>
        <authorList>
            <person name="Wakabayashi Y."/>
            <person name="Kojima K."/>
        </authorList>
    </citation>
    <scope>NUCLEOTIDE SEQUENCE</scope>
    <source>
        <strain evidence="1">JCM 5902</strain>
    </source>
</reference>
<keyword evidence="2" id="KW-1185">Reference proteome</keyword>
<dbReference type="AlphaFoldDB" id="A0AAV5MY49"/>
<dbReference type="InterPro" id="IPR045538">
    <property type="entry name" value="CIS_TMP"/>
</dbReference>
<evidence type="ECO:0000313" key="2">
    <source>
        <dbReference type="Proteomes" id="UP001058124"/>
    </source>
</evidence>
<dbReference type="Proteomes" id="UP001058124">
    <property type="component" value="Unassembled WGS sequence"/>
</dbReference>
<organism evidence="1 2">
    <name type="scientific">Leminorella grimontii</name>
    <dbReference type="NCBI Taxonomy" id="82981"/>
    <lineage>
        <taxon>Bacteria</taxon>
        <taxon>Pseudomonadati</taxon>
        <taxon>Pseudomonadota</taxon>
        <taxon>Gammaproteobacteria</taxon>
        <taxon>Enterobacterales</taxon>
        <taxon>Budviciaceae</taxon>
        <taxon>Leminorella</taxon>
    </lineage>
</organism>
<dbReference type="EMBL" id="BRLH01000001">
    <property type="protein sequence ID" value="GKX54339.1"/>
    <property type="molecule type" value="Genomic_DNA"/>
</dbReference>